<dbReference type="NCBIfam" id="TIGR00211">
    <property type="entry name" value="glyS"/>
    <property type="match status" value="1"/>
</dbReference>
<protein>
    <recommendedName>
        <fullName evidence="10">Glycine--tRNA ligase beta subunit</fullName>
        <ecNumber evidence="10">6.1.1.14</ecNumber>
    </recommendedName>
    <alternativeName>
        <fullName evidence="10">Glycyl-tRNA synthetase beta subunit</fullName>
        <shortName evidence="10">GlyRS</shortName>
    </alternativeName>
</protein>
<keyword evidence="5 10" id="KW-0547">Nucleotide-binding</keyword>
<evidence type="ECO:0000256" key="10">
    <source>
        <dbReference type="HAMAP-Rule" id="MF_00255"/>
    </source>
</evidence>
<keyword evidence="6 10" id="KW-0067">ATP-binding</keyword>
<dbReference type="AlphaFoldDB" id="A0A9E8LXE8"/>
<dbReference type="GO" id="GO:0006420">
    <property type="term" value="P:arginyl-tRNA aminoacylation"/>
    <property type="evidence" value="ECO:0007669"/>
    <property type="project" value="InterPro"/>
</dbReference>
<evidence type="ECO:0000256" key="9">
    <source>
        <dbReference type="ARBA" id="ARBA00047937"/>
    </source>
</evidence>
<dbReference type="InterPro" id="IPR006194">
    <property type="entry name" value="Gly-tRNA-synth_heterodimer"/>
</dbReference>
<keyword evidence="8 10" id="KW-0030">Aminoacyl-tRNA synthetase</keyword>
<evidence type="ECO:0000256" key="3">
    <source>
        <dbReference type="ARBA" id="ARBA00022490"/>
    </source>
</evidence>
<comment type="catalytic activity">
    <reaction evidence="9 10">
        <text>tRNA(Gly) + glycine + ATP = glycyl-tRNA(Gly) + AMP + diphosphate</text>
        <dbReference type="Rhea" id="RHEA:16013"/>
        <dbReference type="Rhea" id="RHEA-COMP:9664"/>
        <dbReference type="Rhea" id="RHEA-COMP:9683"/>
        <dbReference type="ChEBI" id="CHEBI:30616"/>
        <dbReference type="ChEBI" id="CHEBI:33019"/>
        <dbReference type="ChEBI" id="CHEBI:57305"/>
        <dbReference type="ChEBI" id="CHEBI:78442"/>
        <dbReference type="ChEBI" id="CHEBI:78522"/>
        <dbReference type="ChEBI" id="CHEBI:456215"/>
        <dbReference type="EC" id="6.1.1.14"/>
    </reaction>
</comment>
<keyword evidence="3 10" id="KW-0963">Cytoplasm</keyword>
<dbReference type="GO" id="GO:0004814">
    <property type="term" value="F:arginine-tRNA ligase activity"/>
    <property type="evidence" value="ECO:0007669"/>
    <property type="project" value="InterPro"/>
</dbReference>
<evidence type="ECO:0000313" key="12">
    <source>
        <dbReference type="EMBL" id="WAA11488.1"/>
    </source>
</evidence>
<dbReference type="Proteomes" id="UP001164726">
    <property type="component" value="Chromosome"/>
</dbReference>
<dbReference type="GO" id="GO:0005524">
    <property type="term" value="F:ATP binding"/>
    <property type="evidence" value="ECO:0007669"/>
    <property type="project" value="UniProtKB-UniRule"/>
</dbReference>
<organism evidence="12 13">
    <name type="scientific">Fervidibacillus halotolerans</name>
    <dbReference type="NCBI Taxonomy" id="2980027"/>
    <lineage>
        <taxon>Bacteria</taxon>
        <taxon>Bacillati</taxon>
        <taxon>Bacillota</taxon>
        <taxon>Bacilli</taxon>
        <taxon>Bacillales</taxon>
        <taxon>Bacillaceae</taxon>
        <taxon>Fervidibacillus</taxon>
    </lineage>
</organism>
<keyword evidence="13" id="KW-1185">Reference proteome</keyword>
<dbReference type="InterPro" id="IPR015944">
    <property type="entry name" value="Gly-tRNA-synth_bsu"/>
</dbReference>
<evidence type="ECO:0000256" key="6">
    <source>
        <dbReference type="ARBA" id="ARBA00022840"/>
    </source>
</evidence>
<comment type="subcellular location">
    <subcellularLocation>
        <location evidence="1 10">Cytoplasm</location>
    </subcellularLocation>
</comment>
<dbReference type="GO" id="GO:0004820">
    <property type="term" value="F:glycine-tRNA ligase activity"/>
    <property type="evidence" value="ECO:0007669"/>
    <property type="project" value="UniProtKB-UniRule"/>
</dbReference>
<comment type="subunit">
    <text evidence="10">Tetramer of two alpha and two beta subunits.</text>
</comment>
<dbReference type="Pfam" id="PF02092">
    <property type="entry name" value="tRNA_synt_2f"/>
    <property type="match status" value="1"/>
</dbReference>
<dbReference type="GO" id="GO:0005829">
    <property type="term" value="C:cytosol"/>
    <property type="evidence" value="ECO:0007669"/>
    <property type="project" value="TreeGrafter"/>
</dbReference>
<dbReference type="EMBL" id="CP106877">
    <property type="protein sequence ID" value="WAA11488.1"/>
    <property type="molecule type" value="Genomic_DNA"/>
</dbReference>
<accession>A0A9E8LXE8</accession>
<dbReference type="PANTHER" id="PTHR30075">
    <property type="entry name" value="GLYCYL-TRNA SYNTHETASE"/>
    <property type="match status" value="1"/>
</dbReference>
<dbReference type="SUPFAM" id="SSF109604">
    <property type="entry name" value="HD-domain/PDEase-like"/>
    <property type="match status" value="1"/>
</dbReference>
<evidence type="ECO:0000256" key="4">
    <source>
        <dbReference type="ARBA" id="ARBA00022598"/>
    </source>
</evidence>
<evidence type="ECO:0000256" key="8">
    <source>
        <dbReference type="ARBA" id="ARBA00023146"/>
    </source>
</evidence>
<dbReference type="KEGG" id="fhl:OE105_07550"/>
<proteinExistence type="inferred from homology"/>
<name>A0A9E8LXE8_9BACI</name>
<evidence type="ECO:0000256" key="2">
    <source>
        <dbReference type="ARBA" id="ARBA00008226"/>
    </source>
</evidence>
<dbReference type="HAMAP" id="MF_00255">
    <property type="entry name" value="Gly_tRNA_synth_beta"/>
    <property type="match status" value="1"/>
</dbReference>
<dbReference type="PROSITE" id="PS50861">
    <property type="entry name" value="AA_TRNA_LIGASE_II_GLYAB"/>
    <property type="match status" value="1"/>
</dbReference>
<evidence type="ECO:0000313" key="13">
    <source>
        <dbReference type="Proteomes" id="UP001164726"/>
    </source>
</evidence>
<evidence type="ECO:0000256" key="1">
    <source>
        <dbReference type="ARBA" id="ARBA00004496"/>
    </source>
</evidence>
<dbReference type="GO" id="GO:0006426">
    <property type="term" value="P:glycyl-tRNA aminoacylation"/>
    <property type="evidence" value="ECO:0007669"/>
    <property type="project" value="UniProtKB-UniRule"/>
</dbReference>
<dbReference type="Pfam" id="PF05746">
    <property type="entry name" value="DALR_1"/>
    <property type="match status" value="1"/>
</dbReference>
<evidence type="ECO:0000256" key="5">
    <source>
        <dbReference type="ARBA" id="ARBA00022741"/>
    </source>
</evidence>
<gene>
    <name evidence="10 12" type="primary">glyS</name>
    <name evidence="12" type="ORF">OE105_07550</name>
</gene>
<sequence length="687" mass="79557">MQTNDFLLEIGLEEVPARFIHDAQKQLVSKIEQLFQDKDLSFGPVHSFSTPRRFAVLVENVAAKQLDIEEEVKGPSKKVALDEEGNWTKAAIGFTKGQGKTTEDIYFKEVKGIEYVFVKKHKKGEETVRILQNLDEVITSLTFAKNMKWGNFDLRYIRPIRWLVALYGNKVIDLEITNIKSGRTTYGHRFLGGKILLKDPREYEDQLLSQHVIVDQQKRKEAIVTQLQQLEEQHDWVIPIDEDLLEEVTNLVEYPTVLHGSFDEEFLQLPNPVLITTMKEHQRYFPVQNTEGKLLPYFVTVRNGDHRHLDTVRRGNEKVLRARLKDAVFFYQEDQKLSISNCLEKLKHVVYHDDIGTYSEKLSRVRKLSEYISSEMKQSEETKQNILRTAEICKFDLVTQMVGEFPELQGIMGEVYAQIHGENKDVAKAIREHYLPKHADDELPESEIGIVVSIADKIDTIVSLFAVGLIPTGSQDPYGLRRQAAGVVRILAEHNWQLSFEGLLNESIALTGPFQKQSKEEIFSDLQEFFRLRFKHLLDEKGIRYDITDAVLSSPVMTVRSLIERAELLQEMKDEPTFKTDMEALSRVIHIAEKCEVEVSIQPELFENETEHNLYEQYVKLMDHLNRTDSKGYYRLLIGLKDSINDFFDRTMVMVENEQIRNNRLSLLKQLSNVILSFAHFQHISVK</sequence>
<dbReference type="EC" id="6.1.1.14" evidence="10"/>
<keyword evidence="7 10" id="KW-0648">Protein biosynthesis</keyword>
<evidence type="ECO:0000259" key="11">
    <source>
        <dbReference type="Pfam" id="PF05746"/>
    </source>
</evidence>
<comment type="similarity">
    <text evidence="2 10">Belongs to the class-II aminoacyl-tRNA synthetase family.</text>
</comment>
<dbReference type="PRINTS" id="PR01045">
    <property type="entry name" value="TRNASYNTHGB"/>
</dbReference>
<dbReference type="RefSeq" id="WP_275419599.1">
    <property type="nucleotide sequence ID" value="NZ_CP106877.1"/>
</dbReference>
<dbReference type="InterPro" id="IPR008909">
    <property type="entry name" value="DALR_anticod-bd"/>
</dbReference>
<reference evidence="12" key="1">
    <citation type="submission" date="2022-09" db="EMBL/GenBank/DDBJ databases">
        <title>Complete Genomes of Fervidibacillus albus and Fervidibacillus halotolerans isolated from tidal flat sediments.</title>
        <authorList>
            <person name="Kwon K.K."/>
            <person name="Yang S.-H."/>
            <person name="Park M.J."/>
            <person name="Oh H.-M."/>
        </authorList>
    </citation>
    <scope>NUCLEOTIDE SEQUENCE</scope>
    <source>
        <strain evidence="12">MEBiC13594</strain>
    </source>
</reference>
<feature type="domain" description="DALR anticodon binding" evidence="11">
    <location>
        <begin position="584"/>
        <end position="675"/>
    </location>
</feature>
<keyword evidence="4 10" id="KW-0436">Ligase</keyword>
<evidence type="ECO:0000256" key="7">
    <source>
        <dbReference type="ARBA" id="ARBA00022917"/>
    </source>
</evidence>
<dbReference type="PANTHER" id="PTHR30075:SF2">
    <property type="entry name" value="GLYCINE--TRNA LIGASE, CHLOROPLASTIC_MITOCHONDRIAL 2"/>
    <property type="match status" value="1"/>
</dbReference>